<dbReference type="STRING" id="316055.RPE_2364"/>
<gene>
    <name evidence="2" type="ordered locus">RPE_2364</name>
</gene>
<evidence type="ECO:0000256" key="1">
    <source>
        <dbReference type="SAM" id="Coils"/>
    </source>
</evidence>
<accession>Q07P30</accession>
<dbReference type="HOGENOM" id="CLU_163997_1_0_5"/>
<dbReference type="OrthoDB" id="8141496at2"/>
<dbReference type="eggNOG" id="ENOG503174D">
    <property type="taxonomic scope" value="Bacteria"/>
</dbReference>
<protein>
    <submittedName>
        <fullName evidence="2">Uncharacterized protein</fullName>
    </submittedName>
</protein>
<organism evidence="2">
    <name type="scientific">Rhodopseudomonas palustris (strain BisA53)</name>
    <dbReference type="NCBI Taxonomy" id="316055"/>
    <lineage>
        <taxon>Bacteria</taxon>
        <taxon>Pseudomonadati</taxon>
        <taxon>Pseudomonadota</taxon>
        <taxon>Alphaproteobacteria</taxon>
        <taxon>Hyphomicrobiales</taxon>
        <taxon>Nitrobacteraceae</taxon>
        <taxon>Rhodopseudomonas</taxon>
    </lineage>
</organism>
<keyword evidence="1" id="KW-0175">Coiled coil</keyword>
<dbReference type="AlphaFoldDB" id="Q07P30"/>
<dbReference type="EMBL" id="CP000463">
    <property type="protein sequence ID" value="ABJ06304.1"/>
    <property type="molecule type" value="Genomic_DNA"/>
</dbReference>
<name>Q07P30_RHOP5</name>
<proteinExistence type="predicted"/>
<reference evidence="2" key="1">
    <citation type="submission" date="2006-09" db="EMBL/GenBank/DDBJ databases">
        <title>Complete sequence of Rhodopseudomonas palustris BisA53.</title>
        <authorList>
            <consortium name="US DOE Joint Genome Institute"/>
            <person name="Copeland A."/>
            <person name="Lucas S."/>
            <person name="Lapidus A."/>
            <person name="Barry K."/>
            <person name="Detter J.C."/>
            <person name="Glavina del Rio T."/>
            <person name="Hammon N."/>
            <person name="Israni S."/>
            <person name="Dalin E."/>
            <person name="Tice H."/>
            <person name="Pitluck S."/>
            <person name="Chain P."/>
            <person name="Malfatti S."/>
            <person name="Shin M."/>
            <person name="Vergez L."/>
            <person name="Schmutz J."/>
            <person name="Larimer F."/>
            <person name="Land M."/>
            <person name="Hauser L."/>
            <person name="Pelletier D.A."/>
            <person name="Kyrpides N."/>
            <person name="Kim E."/>
            <person name="Harwood C.S."/>
            <person name="Oda Y."/>
            <person name="Richardson P."/>
        </authorList>
    </citation>
    <scope>NUCLEOTIDE SEQUENCE [LARGE SCALE GENOMIC DNA]</scope>
    <source>
        <strain evidence="2">BisA53</strain>
    </source>
</reference>
<evidence type="ECO:0000313" key="2">
    <source>
        <dbReference type="EMBL" id="ABJ06304.1"/>
    </source>
</evidence>
<sequence>MTTKRSDVPSPVGVARAQQQRLAAEERTKVMAEAEQNAVAVRKNMDRLRTLRLAKEAEDALAPPVVVTPKKRAKKVPAK</sequence>
<feature type="coiled-coil region" evidence="1">
    <location>
        <begin position="15"/>
        <end position="51"/>
    </location>
</feature>
<dbReference type="KEGG" id="rpe:RPE_2364"/>